<dbReference type="InterPro" id="IPR013216">
    <property type="entry name" value="Methyltransf_11"/>
</dbReference>
<reference evidence="2" key="3">
    <citation type="submission" date="2025-09" db="UniProtKB">
        <authorList>
            <consortium name="Ensembl"/>
        </authorList>
    </citation>
    <scope>IDENTIFICATION</scope>
</reference>
<reference evidence="2" key="2">
    <citation type="submission" date="2025-08" db="UniProtKB">
        <authorList>
            <consortium name="Ensembl"/>
        </authorList>
    </citation>
    <scope>IDENTIFICATION</scope>
</reference>
<dbReference type="OrthoDB" id="3647at2759"/>
<dbReference type="CTD" id="155368"/>
<dbReference type="PANTHER" id="PTHR43591:SF101">
    <property type="entry name" value="METHYLTRANSFERASE-LIKE PROTEIN 27"/>
    <property type="match status" value="1"/>
</dbReference>
<dbReference type="InterPro" id="IPR029063">
    <property type="entry name" value="SAM-dependent_MTases_sf"/>
</dbReference>
<dbReference type="Pfam" id="PF08241">
    <property type="entry name" value="Methyltransf_11"/>
    <property type="match status" value="1"/>
</dbReference>
<dbReference type="PANTHER" id="PTHR43591">
    <property type="entry name" value="METHYLTRANSFERASE"/>
    <property type="match status" value="1"/>
</dbReference>
<dbReference type="Ensembl" id="ENSECRT00000015867.1">
    <property type="protein sequence ID" value="ENSECRP00000015590.1"/>
    <property type="gene ID" value="ENSECRG00000010404.1"/>
</dbReference>
<proteinExistence type="predicted"/>
<keyword evidence="3" id="KW-1185">Reference proteome</keyword>
<dbReference type="RefSeq" id="XP_028662680.1">
    <property type="nucleotide sequence ID" value="XM_028806847.2"/>
</dbReference>
<dbReference type="Gene3D" id="3.40.50.150">
    <property type="entry name" value="Vaccinia Virus protein VP39"/>
    <property type="match status" value="1"/>
</dbReference>
<dbReference type="GeneTree" id="ENSGT00530000063975"/>
<feature type="domain" description="Methyltransferase type 11" evidence="1">
    <location>
        <begin position="70"/>
        <end position="163"/>
    </location>
</feature>
<dbReference type="SUPFAM" id="SSF53335">
    <property type="entry name" value="S-adenosyl-L-methionine-dependent methyltransferases"/>
    <property type="match status" value="1"/>
</dbReference>
<evidence type="ECO:0000313" key="3">
    <source>
        <dbReference type="Proteomes" id="UP000694620"/>
    </source>
</evidence>
<organism evidence="2 3">
    <name type="scientific">Erpetoichthys calabaricus</name>
    <name type="common">Rope fish</name>
    <name type="synonym">Calamoichthys calabaricus</name>
    <dbReference type="NCBI Taxonomy" id="27687"/>
    <lineage>
        <taxon>Eukaryota</taxon>
        <taxon>Metazoa</taxon>
        <taxon>Chordata</taxon>
        <taxon>Craniata</taxon>
        <taxon>Vertebrata</taxon>
        <taxon>Euteleostomi</taxon>
        <taxon>Actinopterygii</taxon>
        <taxon>Polypteriformes</taxon>
        <taxon>Polypteridae</taxon>
        <taxon>Erpetoichthys</taxon>
    </lineage>
</organism>
<dbReference type="GeneID" id="114655686"/>
<reference evidence="2" key="1">
    <citation type="submission" date="2021-06" db="EMBL/GenBank/DDBJ databases">
        <authorList>
            <consortium name="Wellcome Sanger Institute Data Sharing"/>
        </authorList>
    </citation>
    <scope>NUCLEOTIDE SEQUENCE [LARGE SCALE GENOMIC DNA]</scope>
</reference>
<evidence type="ECO:0000259" key="1">
    <source>
        <dbReference type="Pfam" id="PF08241"/>
    </source>
</evidence>
<name>A0A8C4SEB7_ERPCA</name>
<dbReference type="AlphaFoldDB" id="A0A8C4SEB7"/>
<protein>
    <submittedName>
        <fullName evidence="2">Methyltransferase like 27</fullName>
    </submittedName>
</protein>
<dbReference type="GO" id="GO:0008757">
    <property type="term" value="F:S-adenosylmethionine-dependent methyltransferase activity"/>
    <property type="evidence" value="ECO:0007669"/>
    <property type="project" value="InterPro"/>
</dbReference>
<evidence type="ECO:0000313" key="2">
    <source>
        <dbReference type="Ensembl" id="ENSECRP00000015590.1"/>
    </source>
</evidence>
<dbReference type="CDD" id="cd02440">
    <property type="entry name" value="AdoMet_MTases"/>
    <property type="match status" value="1"/>
</dbReference>
<sequence>MANRKSFSEVKETVLAAHKDVDPEGKVKFYDSWADNYEQDVETLEYRAPYLAAETLSSAFQGNRDLAVILDVACGTGLVVSWLHKMGFRNFHGIDGSEGMLEMAKTKGLYQNLKCCMLGTETLSSPISFYDAVLLVGALSVGHVPVEVIWELCKVTKPGGYICMTTRANNTNIHYKDQLESLQRSMEEKGLWKKIAVREVEKWERAVSESDCVYISGVVYLYRKTCVES</sequence>
<gene>
    <name evidence="2" type="primary">METTL27</name>
    <name evidence="2" type="synonym">mettl27</name>
</gene>
<accession>A0A8C4SEB7</accession>
<dbReference type="Proteomes" id="UP000694620">
    <property type="component" value="Chromosome 8"/>
</dbReference>